<dbReference type="PATRIC" id="fig|999419.3.peg.2698"/>
<protein>
    <submittedName>
        <fullName evidence="1">Uncharacterized protein</fullName>
    </submittedName>
</protein>
<proteinExistence type="predicted"/>
<dbReference type="Proteomes" id="UP000001218">
    <property type="component" value="Unassembled WGS sequence"/>
</dbReference>
<evidence type="ECO:0000313" key="1">
    <source>
        <dbReference type="EMBL" id="EKN07517.1"/>
    </source>
</evidence>
<name>K5Y345_9BACT</name>
<dbReference type="eggNOG" id="COG4942">
    <property type="taxonomic scope" value="Bacteria"/>
</dbReference>
<dbReference type="InterPro" id="IPR045538">
    <property type="entry name" value="CIS_TMP"/>
</dbReference>
<dbReference type="EMBL" id="AGZP01000027">
    <property type="protein sequence ID" value="EKN07517.1"/>
    <property type="molecule type" value="Genomic_DNA"/>
</dbReference>
<gene>
    <name evidence="1" type="ORF">HMPREF1077_02629</name>
</gene>
<reference evidence="1 2" key="1">
    <citation type="submission" date="2012-02" db="EMBL/GenBank/DDBJ databases">
        <title>The Genome Sequence of Parabacteroides johnsonii CL02T12C29.</title>
        <authorList>
            <consortium name="The Broad Institute Genome Sequencing Platform"/>
            <person name="Earl A."/>
            <person name="Ward D."/>
            <person name="Feldgarden M."/>
            <person name="Gevers D."/>
            <person name="Zitomersky N.L."/>
            <person name="Coyne M.J."/>
            <person name="Comstock L.E."/>
            <person name="Young S.K."/>
            <person name="Zeng Q."/>
            <person name="Gargeya S."/>
            <person name="Fitzgerald M."/>
            <person name="Haas B."/>
            <person name="Abouelleil A."/>
            <person name="Alvarado L."/>
            <person name="Arachchi H.M."/>
            <person name="Berlin A."/>
            <person name="Chapman S.B."/>
            <person name="Gearin G."/>
            <person name="Goldberg J."/>
            <person name="Griggs A."/>
            <person name="Gujja S."/>
            <person name="Hansen M."/>
            <person name="Heiman D."/>
            <person name="Howarth C."/>
            <person name="Larimer J."/>
            <person name="Lui A."/>
            <person name="MacDonald P.J.P."/>
            <person name="McCowen C."/>
            <person name="Montmayeur A."/>
            <person name="Murphy C."/>
            <person name="Neiman D."/>
            <person name="Pearson M."/>
            <person name="Priest M."/>
            <person name="Roberts A."/>
            <person name="Saif S."/>
            <person name="Shea T."/>
            <person name="Sisk P."/>
            <person name="Stolte C."/>
            <person name="Sykes S."/>
            <person name="Wortman J."/>
            <person name="Nusbaum C."/>
            <person name="Birren B."/>
        </authorList>
    </citation>
    <scope>NUCLEOTIDE SEQUENCE [LARGE SCALE GENOMIC DNA]</scope>
    <source>
        <strain evidence="1 2">CL02T12C29</strain>
    </source>
</reference>
<sequence length="404" mass="47085">MQGCNTTAEIVHNLFATLWSENELPSILKLINGKATTQEDAYGLETVLVMLQETEQQGTVEPVPLHIVQSPWERQLECLEDDNLPETIRKPLLQRLIRFQPKELLAYIRRSVSEHRLPLTRWTEWLDEDDWIYLAANLSLSVTEQLRQVTEFMQLNEQTQRLVWSSCLTTGRKEEEWAYNSPEENIRSFVQVVAFVQNTNGTSVEATIRHLTEELHIHEKALPDIDDGAELLFMRNAGLCLLTPWLVRLFGMLGYLDEEKKELKDTASKVRAIFLLQYLVYGEEREHGESELLFNRLLTGLSRHVPLPKRLSLTTEEKQTANSMIEGVKANWSKLKGTSVEGFRRSFIARSGTLEQQEERWLLSVKKKTHDILLESVPWSFRQVRLPWLKKYIQVVWNEKQEFI</sequence>
<accession>K5Y345</accession>
<dbReference type="HOGENOM" id="CLU_681240_0_0_10"/>
<evidence type="ECO:0000313" key="2">
    <source>
        <dbReference type="Proteomes" id="UP000001218"/>
    </source>
</evidence>
<dbReference type="RefSeq" id="WP_008157378.1">
    <property type="nucleotide sequence ID" value="NZ_JH976467.1"/>
</dbReference>
<comment type="caution">
    <text evidence="1">The sequence shown here is derived from an EMBL/GenBank/DDBJ whole genome shotgun (WGS) entry which is preliminary data.</text>
</comment>
<dbReference type="Pfam" id="PF19268">
    <property type="entry name" value="CIS_TMP"/>
    <property type="match status" value="1"/>
</dbReference>
<organism evidence="1 2">
    <name type="scientific">Parabacteroides johnsonii CL02T12C29</name>
    <dbReference type="NCBI Taxonomy" id="999419"/>
    <lineage>
        <taxon>Bacteria</taxon>
        <taxon>Pseudomonadati</taxon>
        <taxon>Bacteroidota</taxon>
        <taxon>Bacteroidia</taxon>
        <taxon>Bacteroidales</taxon>
        <taxon>Tannerellaceae</taxon>
        <taxon>Parabacteroides</taxon>
    </lineage>
</organism>
<dbReference type="AlphaFoldDB" id="K5Y345"/>